<name>A0ABU1SI39_9MICO</name>
<dbReference type="PANTHER" id="PTHR13774:SF39">
    <property type="entry name" value="BIOSYNTHESIS PROTEIN, PUTATIVE-RELATED"/>
    <property type="match status" value="1"/>
</dbReference>
<dbReference type="Gene3D" id="3.10.310.10">
    <property type="entry name" value="Diaminopimelate Epimerase, Chain A, domain 1"/>
    <property type="match status" value="2"/>
</dbReference>
<accession>A0ABU1SI39</accession>
<evidence type="ECO:0000256" key="1">
    <source>
        <dbReference type="ARBA" id="ARBA00008270"/>
    </source>
</evidence>
<reference evidence="3 4" key="1">
    <citation type="submission" date="2023-07" db="EMBL/GenBank/DDBJ databases">
        <title>Sorghum-associated microbial communities from plants grown in Nebraska, USA.</title>
        <authorList>
            <person name="Schachtman D."/>
        </authorList>
    </citation>
    <scope>NUCLEOTIDE SEQUENCE [LARGE SCALE GENOMIC DNA]</scope>
    <source>
        <strain evidence="3 4">2980</strain>
    </source>
</reference>
<dbReference type="Proteomes" id="UP001259347">
    <property type="component" value="Unassembled WGS sequence"/>
</dbReference>
<protein>
    <submittedName>
        <fullName evidence="3">PhzF family phenazine biosynthesis protein</fullName>
    </submittedName>
</protein>
<dbReference type="NCBIfam" id="TIGR00654">
    <property type="entry name" value="PhzF_family"/>
    <property type="match status" value="1"/>
</dbReference>
<dbReference type="PIRSF" id="PIRSF016184">
    <property type="entry name" value="PhzC_PhzF"/>
    <property type="match status" value="1"/>
</dbReference>
<keyword evidence="2" id="KW-0413">Isomerase</keyword>
<evidence type="ECO:0000313" key="3">
    <source>
        <dbReference type="EMBL" id="MDR6868983.1"/>
    </source>
</evidence>
<dbReference type="EMBL" id="JAVDUM010000020">
    <property type="protein sequence ID" value="MDR6868983.1"/>
    <property type="molecule type" value="Genomic_DNA"/>
</dbReference>
<comment type="caution">
    <text evidence="3">The sequence shown here is derived from an EMBL/GenBank/DDBJ whole genome shotgun (WGS) entry which is preliminary data.</text>
</comment>
<comment type="similarity">
    <text evidence="1">Belongs to the PhzF family.</text>
</comment>
<dbReference type="SUPFAM" id="SSF54506">
    <property type="entry name" value="Diaminopimelate epimerase-like"/>
    <property type="match status" value="1"/>
</dbReference>
<proteinExistence type="inferred from homology"/>
<organism evidence="3 4">
    <name type="scientific">Microbacterium resistens</name>
    <dbReference type="NCBI Taxonomy" id="156977"/>
    <lineage>
        <taxon>Bacteria</taxon>
        <taxon>Bacillati</taxon>
        <taxon>Actinomycetota</taxon>
        <taxon>Actinomycetes</taxon>
        <taxon>Micrococcales</taxon>
        <taxon>Microbacteriaceae</taxon>
        <taxon>Microbacterium</taxon>
    </lineage>
</organism>
<evidence type="ECO:0000256" key="2">
    <source>
        <dbReference type="ARBA" id="ARBA00023235"/>
    </source>
</evidence>
<sequence>MAVDRSESLEVLRYAAYAAAPYGGNPAGVVLDAQGLDDDTMLRIAADLGYSETAFVSADGSGARRHPIRYWSPGAEVPFCGHATVAAAVALAERDGPGAMLFETRAGEVALDATVTDQGVEVAFTSVSPEVRDLDPAVLSRLLDILGLVPDDIDPAYPPRESFAGNWHPILVLSDLDLFHQFRFSPAVVAELAAEQGWTGTVTVLHADGDGEYRARNLFPVGRITEDPATGSAAASTGAYLRAIGQARAGDVIRIRQGEHVGRPSLLTVTIPTEGGVVVSGSAVRLP</sequence>
<dbReference type="InterPro" id="IPR003719">
    <property type="entry name" value="Phenazine_PhzF-like"/>
</dbReference>
<dbReference type="PANTHER" id="PTHR13774">
    <property type="entry name" value="PHENAZINE BIOSYNTHESIS PROTEIN"/>
    <property type="match status" value="1"/>
</dbReference>
<dbReference type="RefSeq" id="WP_310023303.1">
    <property type="nucleotide sequence ID" value="NZ_JAVDUM010000020.1"/>
</dbReference>
<dbReference type="Pfam" id="PF02567">
    <property type="entry name" value="PhzC-PhzF"/>
    <property type="match status" value="1"/>
</dbReference>
<keyword evidence="4" id="KW-1185">Reference proteome</keyword>
<evidence type="ECO:0000313" key="4">
    <source>
        <dbReference type="Proteomes" id="UP001259347"/>
    </source>
</evidence>
<gene>
    <name evidence="3" type="ORF">J2Y69_003611</name>
</gene>